<keyword evidence="4" id="KW-1185">Reference proteome</keyword>
<evidence type="ECO:0000256" key="1">
    <source>
        <dbReference type="SAM" id="MobiDB-lite"/>
    </source>
</evidence>
<evidence type="ECO:0000256" key="2">
    <source>
        <dbReference type="SAM" id="Phobius"/>
    </source>
</evidence>
<feature type="transmembrane region" description="Helical" evidence="2">
    <location>
        <begin position="74"/>
        <end position="94"/>
    </location>
</feature>
<dbReference type="EMBL" id="JACVEL010000003">
    <property type="protein sequence ID" value="MBC9812204.1"/>
    <property type="molecule type" value="Genomic_DNA"/>
</dbReference>
<feature type="compositionally biased region" description="Basic and acidic residues" evidence="1">
    <location>
        <begin position="19"/>
        <end position="30"/>
    </location>
</feature>
<evidence type="ECO:0000313" key="4">
    <source>
        <dbReference type="Proteomes" id="UP000652681"/>
    </source>
</evidence>
<feature type="region of interest" description="Disordered" evidence="1">
    <location>
        <begin position="1"/>
        <end position="31"/>
    </location>
</feature>
<sequence length="208" mass="23980">MNSDKINRMKDAYFSGTSSKEEERQLKETSNDPFFNTLKAEQQQEMNWSFDEFLSVVEQEEPVKRVGVFTFRKMVYWAAASVAAVFFGALLFMYNSTLEKPKLVKHEVKQDPVMIPEETPDEQPTEEPTNVLPEQPVRKPKKAITYQKKKPQPSESAYNPEYVVINGKPIYDLEEAKELTMSSLNLLTSNVEKSVSSMENVKYLSIKF</sequence>
<gene>
    <name evidence="3" type="ORF">H9Y05_06895</name>
</gene>
<comment type="caution">
    <text evidence="3">The sequence shown here is derived from an EMBL/GenBank/DDBJ whole genome shotgun (WGS) entry which is preliminary data.</text>
</comment>
<dbReference type="RefSeq" id="WP_216713874.1">
    <property type="nucleotide sequence ID" value="NZ_JACVEL010000003.1"/>
</dbReference>
<proteinExistence type="predicted"/>
<protein>
    <submittedName>
        <fullName evidence="3">Uncharacterized protein</fullName>
    </submittedName>
</protein>
<feature type="region of interest" description="Disordered" evidence="1">
    <location>
        <begin position="115"/>
        <end position="135"/>
    </location>
</feature>
<reference evidence="3" key="1">
    <citation type="submission" date="2020-09" db="EMBL/GenBank/DDBJ databases">
        <title>Taishania pollutisoli gen. nov., sp. nov., Isolated from Tetrabromobisphenol A-Contaminated Soil.</title>
        <authorList>
            <person name="Chen Q."/>
        </authorList>
    </citation>
    <scope>NUCLEOTIDE SEQUENCE</scope>
    <source>
        <strain evidence="3">CZZ-1</strain>
    </source>
</reference>
<dbReference type="Proteomes" id="UP000652681">
    <property type="component" value="Unassembled WGS sequence"/>
</dbReference>
<keyword evidence="2" id="KW-1133">Transmembrane helix</keyword>
<name>A0A8J6TT24_9FLAO</name>
<organism evidence="3 4">
    <name type="scientific">Taishania pollutisoli</name>
    <dbReference type="NCBI Taxonomy" id="2766479"/>
    <lineage>
        <taxon>Bacteria</taxon>
        <taxon>Pseudomonadati</taxon>
        <taxon>Bacteroidota</taxon>
        <taxon>Flavobacteriia</taxon>
        <taxon>Flavobacteriales</taxon>
        <taxon>Crocinitomicaceae</taxon>
        <taxon>Taishania</taxon>
    </lineage>
</organism>
<dbReference type="AlphaFoldDB" id="A0A8J6TT24"/>
<keyword evidence="2" id="KW-0472">Membrane</keyword>
<evidence type="ECO:0000313" key="3">
    <source>
        <dbReference type="EMBL" id="MBC9812204.1"/>
    </source>
</evidence>
<keyword evidence="2" id="KW-0812">Transmembrane</keyword>
<accession>A0A8J6TT24</accession>
<feature type="compositionally biased region" description="Basic and acidic residues" evidence="1">
    <location>
        <begin position="1"/>
        <end position="11"/>
    </location>
</feature>